<keyword evidence="3" id="KW-1185">Reference proteome</keyword>
<dbReference type="InterPro" id="IPR036249">
    <property type="entry name" value="Thioredoxin-like_sf"/>
</dbReference>
<dbReference type="SUPFAM" id="SSF47616">
    <property type="entry name" value="GST C-terminal domain-like"/>
    <property type="match status" value="1"/>
</dbReference>
<gene>
    <name evidence="2" type="ORF">GGR34_002122</name>
</gene>
<dbReference type="CDD" id="cd03057">
    <property type="entry name" value="GST_N_Beta"/>
    <property type="match status" value="1"/>
</dbReference>
<evidence type="ECO:0000259" key="1">
    <source>
        <dbReference type="PROSITE" id="PS50404"/>
    </source>
</evidence>
<reference evidence="2 3" key="1">
    <citation type="submission" date="2020-08" db="EMBL/GenBank/DDBJ databases">
        <title>Genomic Encyclopedia of Type Strains, Phase IV (KMG-IV): sequencing the most valuable type-strain genomes for metagenomic binning, comparative biology and taxonomic classification.</title>
        <authorList>
            <person name="Goeker M."/>
        </authorList>
    </citation>
    <scope>NUCLEOTIDE SEQUENCE [LARGE SCALE GENOMIC DNA]</scope>
    <source>
        <strain evidence="2 3">DSM 15743</strain>
    </source>
</reference>
<sequence>MSEYELIASKGCGSAVIEMALALAGLPHRVTMIPYLEPGLERDRLLSLNPLGQVPTLILPNGNVMTESAAMLLHIHDVAPQAGLVPSDVDSRAAFFNLMIVLVAAIYPTFTFGDDPKQFGLDDAAASALRAESDARRNRIWQSIETLISPSPYALGPQLTAVDLYLAVMSAWRPGRAWFAQNCPKLLSAAEAAAKIPAVSRILERNA</sequence>
<dbReference type="InterPro" id="IPR036282">
    <property type="entry name" value="Glutathione-S-Trfase_C_sf"/>
</dbReference>
<comment type="caution">
    <text evidence="2">The sequence shown here is derived from an EMBL/GenBank/DDBJ whole genome shotgun (WGS) entry which is preliminary data.</text>
</comment>
<dbReference type="AlphaFoldDB" id="A0A7W6IGP1"/>
<proteinExistence type="predicted"/>
<organism evidence="2 3">
    <name type="scientific">Microvirga flocculans</name>
    <dbReference type="NCBI Taxonomy" id="217168"/>
    <lineage>
        <taxon>Bacteria</taxon>
        <taxon>Pseudomonadati</taxon>
        <taxon>Pseudomonadota</taxon>
        <taxon>Alphaproteobacteria</taxon>
        <taxon>Hyphomicrobiales</taxon>
        <taxon>Methylobacteriaceae</taxon>
        <taxon>Microvirga</taxon>
    </lineage>
</organism>
<evidence type="ECO:0000313" key="2">
    <source>
        <dbReference type="EMBL" id="MBB4040469.1"/>
    </source>
</evidence>
<dbReference type="PROSITE" id="PS50404">
    <property type="entry name" value="GST_NTER"/>
    <property type="match status" value="1"/>
</dbReference>
<protein>
    <submittedName>
        <fullName evidence="2">GST-like protein</fullName>
    </submittedName>
</protein>
<dbReference type="Gene3D" id="3.40.30.10">
    <property type="entry name" value="Glutaredoxin"/>
    <property type="match status" value="1"/>
</dbReference>
<dbReference type="PANTHER" id="PTHR44051:SF8">
    <property type="entry name" value="GLUTATHIONE S-TRANSFERASE GSTA"/>
    <property type="match status" value="1"/>
</dbReference>
<dbReference type="PANTHER" id="PTHR44051">
    <property type="entry name" value="GLUTATHIONE S-TRANSFERASE-RELATED"/>
    <property type="match status" value="1"/>
</dbReference>
<dbReference type="RefSeq" id="WP_027315866.1">
    <property type="nucleotide sequence ID" value="NZ_JACIDC010000006.1"/>
</dbReference>
<feature type="domain" description="GST N-terminal" evidence="1">
    <location>
        <begin position="1"/>
        <end position="83"/>
    </location>
</feature>
<dbReference type="EMBL" id="JACIDC010000006">
    <property type="protein sequence ID" value="MBB4040469.1"/>
    <property type="molecule type" value="Genomic_DNA"/>
</dbReference>
<name>A0A7W6IGP1_9HYPH</name>
<evidence type="ECO:0000313" key="3">
    <source>
        <dbReference type="Proteomes" id="UP000519439"/>
    </source>
</evidence>
<dbReference type="Gene3D" id="1.20.1050.10">
    <property type="match status" value="1"/>
</dbReference>
<dbReference type="Proteomes" id="UP000519439">
    <property type="component" value="Unassembled WGS sequence"/>
</dbReference>
<accession>A0A7W6IGP1</accession>
<dbReference type="InterPro" id="IPR004045">
    <property type="entry name" value="Glutathione_S-Trfase_N"/>
</dbReference>
<dbReference type="SUPFAM" id="SSF52833">
    <property type="entry name" value="Thioredoxin-like"/>
    <property type="match status" value="1"/>
</dbReference>
<dbReference type="Pfam" id="PF13409">
    <property type="entry name" value="GST_N_2"/>
    <property type="match status" value="1"/>
</dbReference>